<accession>A0A319EG79</accession>
<evidence type="ECO:0000313" key="1">
    <source>
        <dbReference type="EMBL" id="PYI08511.1"/>
    </source>
</evidence>
<name>A0A319EG79_ASPSB</name>
<reference evidence="1 2" key="1">
    <citation type="submission" date="2018-02" db="EMBL/GenBank/DDBJ databases">
        <title>The genomes of Aspergillus section Nigri reveals drivers in fungal speciation.</title>
        <authorList>
            <consortium name="DOE Joint Genome Institute"/>
            <person name="Vesth T.C."/>
            <person name="Nybo J."/>
            <person name="Theobald S."/>
            <person name="Brandl J."/>
            <person name="Frisvad J.C."/>
            <person name="Nielsen K.F."/>
            <person name="Lyhne E.K."/>
            <person name="Kogle M.E."/>
            <person name="Kuo A."/>
            <person name="Riley R."/>
            <person name="Clum A."/>
            <person name="Nolan M."/>
            <person name="Lipzen A."/>
            <person name="Salamov A."/>
            <person name="Henrissat B."/>
            <person name="Wiebenga A."/>
            <person name="De vries R.P."/>
            <person name="Grigoriev I.V."/>
            <person name="Mortensen U.H."/>
            <person name="Andersen M.R."/>
            <person name="Baker S.E."/>
        </authorList>
    </citation>
    <scope>NUCLEOTIDE SEQUENCE [LARGE SCALE GENOMIC DNA]</scope>
    <source>
        <strain evidence="1 2">CBS 121057</strain>
    </source>
</reference>
<sequence length="192" mass="20720">MQNWIPCLGLSHRLPLITSVYLSTSRLSEQSVESLYTANYPTIPAFRLGMDTLGLSPRVPPGRQHTGFLVASRPLLLGEGDRKLPAQRGSAESKPVIGDYRKHCRLLNEDPRSKSGTFSTKSVGGDLDKIGLLSQRVAGATRAPKQTGVMPSLSIYSNHRIFAGCSPILLAECLQPCLSPSTGAGYNLHCSD</sequence>
<gene>
    <name evidence="1" type="ORF">BO78DRAFT_73762</name>
</gene>
<dbReference type="Proteomes" id="UP000248423">
    <property type="component" value="Unassembled WGS sequence"/>
</dbReference>
<proteinExistence type="predicted"/>
<keyword evidence="2" id="KW-1185">Reference proteome</keyword>
<dbReference type="AlphaFoldDB" id="A0A319EG79"/>
<dbReference type="EMBL" id="KZ826334">
    <property type="protein sequence ID" value="PYI08511.1"/>
    <property type="molecule type" value="Genomic_DNA"/>
</dbReference>
<organism evidence="1 2">
    <name type="scientific">Aspergillus sclerotiicarbonarius (strain CBS 121057 / IBT 28362)</name>
    <dbReference type="NCBI Taxonomy" id="1448318"/>
    <lineage>
        <taxon>Eukaryota</taxon>
        <taxon>Fungi</taxon>
        <taxon>Dikarya</taxon>
        <taxon>Ascomycota</taxon>
        <taxon>Pezizomycotina</taxon>
        <taxon>Eurotiomycetes</taxon>
        <taxon>Eurotiomycetidae</taxon>
        <taxon>Eurotiales</taxon>
        <taxon>Aspergillaceae</taxon>
        <taxon>Aspergillus</taxon>
        <taxon>Aspergillus subgen. Circumdati</taxon>
    </lineage>
</organism>
<dbReference type="VEuPathDB" id="FungiDB:BO78DRAFT_73762"/>
<protein>
    <submittedName>
        <fullName evidence="1">Uncharacterized protein</fullName>
    </submittedName>
</protein>
<evidence type="ECO:0000313" key="2">
    <source>
        <dbReference type="Proteomes" id="UP000248423"/>
    </source>
</evidence>